<name>A0AAE0LAT8_9CHLO</name>
<organism evidence="2 3">
    <name type="scientific">Cymbomonas tetramitiformis</name>
    <dbReference type="NCBI Taxonomy" id="36881"/>
    <lineage>
        <taxon>Eukaryota</taxon>
        <taxon>Viridiplantae</taxon>
        <taxon>Chlorophyta</taxon>
        <taxon>Pyramimonadophyceae</taxon>
        <taxon>Pyramimonadales</taxon>
        <taxon>Pyramimonadaceae</taxon>
        <taxon>Cymbomonas</taxon>
    </lineage>
</organism>
<dbReference type="EMBL" id="LGRX02005378">
    <property type="protein sequence ID" value="KAK3278566.1"/>
    <property type="molecule type" value="Genomic_DNA"/>
</dbReference>
<sequence length="345" mass="37623">MLSGTCSVSCHAHATHEAMADIAVLGGFVRVIQGQVSRQVEGAPEMAGDSSRWEVESEDEEYMPGVKEPASELVVAKQAWKELLPGPNYLKVKRPPQRKASKSSSRHFNGRRKGVPPPVANGGEAIFVDSKLQPDFPEMAVTVRTSKEVNTDAKPGTMAARQLSPRTSTGRMLSGRLNSEHTDSALEAASRPSTPQQPQGRALAASPSLPTLQGFPPPSPLNVLQRKRLVHPPASVASTSSRLPSPHSTATRPKLRDFLAKNYERSLSTRQYGRSLWDRPSEIHQVAMVQVKVSSFEPMLSPGRHFNALTLTGTAFDRFSMQTPAAQSSFEVPMQVLEDTKSSYF</sequence>
<feature type="compositionally biased region" description="Basic residues" evidence="1">
    <location>
        <begin position="91"/>
        <end position="114"/>
    </location>
</feature>
<feature type="region of interest" description="Disordered" evidence="1">
    <location>
        <begin position="87"/>
        <end position="121"/>
    </location>
</feature>
<evidence type="ECO:0000313" key="3">
    <source>
        <dbReference type="Proteomes" id="UP001190700"/>
    </source>
</evidence>
<protein>
    <submittedName>
        <fullName evidence="2">Uncharacterized protein</fullName>
    </submittedName>
</protein>
<accession>A0AAE0LAT8</accession>
<dbReference type="Proteomes" id="UP001190700">
    <property type="component" value="Unassembled WGS sequence"/>
</dbReference>
<keyword evidence="3" id="KW-1185">Reference proteome</keyword>
<reference evidence="2 3" key="1">
    <citation type="journal article" date="2015" name="Genome Biol. Evol.">
        <title>Comparative Genomics of a Bacterivorous Green Alga Reveals Evolutionary Causalities and Consequences of Phago-Mixotrophic Mode of Nutrition.</title>
        <authorList>
            <person name="Burns J.A."/>
            <person name="Paasch A."/>
            <person name="Narechania A."/>
            <person name="Kim E."/>
        </authorList>
    </citation>
    <scope>NUCLEOTIDE SEQUENCE [LARGE SCALE GENOMIC DNA]</scope>
    <source>
        <strain evidence="2 3">PLY_AMNH</strain>
    </source>
</reference>
<comment type="caution">
    <text evidence="2">The sequence shown here is derived from an EMBL/GenBank/DDBJ whole genome shotgun (WGS) entry which is preliminary data.</text>
</comment>
<dbReference type="AlphaFoldDB" id="A0AAE0LAT8"/>
<gene>
    <name evidence="2" type="ORF">CYMTET_13506</name>
</gene>
<feature type="region of interest" description="Disordered" evidence="1">
    <location>
        <begin position="147"/>
        <end position="254"/>
    </location>
</feature>
<feature type="compositionally biased region" description="Polar residues" evidence="1">
    <location>
        <begin position="236"/>
        <end position="251"/>
    </location>
</feature>
<proteinExistence type="predicted"/>
<evidence type="ECO:0000313" key="2">
    <source>
        <dbReference type="EMBL" id="KAK3278566.1"/>
    </source>
</evidence>
<evidence type="ECO:0000256" key="1">
    <source>
        <dbReference type="SAM" id="MobiDB-lite"/>
    </source>
</evidence>